<dbReference type="InterPro" id="IPR001638">
    <property type="entry name" value="Solute-binding_3/MltF_N"/>
</dbReference>
<organism evidence="4 5">
    <name type="scientific">Roseibium hamelinense</name>
    <dbReference type="NCBI Taxonomy" id="150831"/>
    <lineage>
        <taxon>Bacteria</taxon>
        <taxon>Pseudomonadati</taxon>
        <taxon>Pseudomonadota</taxon>
        <taxon>Alphaproteobacteria</taxon>
        <taxon>Hyphomicrobiales</taxon>
        <taxon>Stappiaceae</taxon>
        <taxon>Roseibium</taxon>
    </lineage>
</organism>
<dbReference type="PANTHER" id="PTHR35936:SF35">
    <property type="entry name" value="L-CYSTINE-BINDING PROTEIN TCYJ"/>
    <property type="match status" value="1"/>
</dbReference>
<dbReference type="SMART" id="SM00062">
    <property type="entry name" value="PBPb"/>
    <property type="match status" value="1"/>
</dbReference>
<evidence type="ECO:0000256" key="2">
    <source>
        <dbReference type="SAM" id="SignalP"/>
    </source>
</evidence>
<accession>A0A562SUH7</accession>
<gene>
    <name evidence="4" type="ORF">JM93_02946</name>
</gene>
<name>A0A562SUH7_9HYPH</name>
<dbReference type="Proteomes" id="UP000320593">
    <property type="component" value="Unassembled WGS sequence"/>
</dbReference>
<dbReference type="OrthoDB" id="9796586at2"/>
<keyword evidence="5" id="KW-1185">Reference proteome</keyword>
<dbReference type="PANTHER" id="PTHR35936">
    <property type="entry name" value="MEMBRANE-BOUND LYTIC MUREIN TRANSGLYCOSYLASE F"/>
    <property type="match status" value="1"/>
</dbReference>
<dbReference type="Gene3D" id="3.40.190.10">
    <property type="entry name" value="Periplasmic binding protein-like II"/>
    <property type="match status" value="2"/>
</dbReference>
<evidence type="ECO:0000256" key="1">
    <source>
        <dbReference type="ARBA" id="ARBA00022729"/>
    </source>
</evidence>
<evidence type="ECO:0000313" key="5">
    <source>
        <dbReference type="Proteomes" id="UP000320593"/>
    </source>
</evidence>
<dbReference type="AlphaFoldDB" id="A0A562SUH7"/>
<protein>
    <submittedName>
        <fullName evidence="4">Amino acid ABC transporter substrate-binding protein, PAAT family (TC 3.A.1.3.-)</fullName>
    </submittedName>
</protein>
<feature type="domain" description="Solute-binding protein family 3/N-terminal" evidence="3">
    <location>
        <begin position="45"/>
        <end position="272"/>
    </location>
</feature>
<evidence type="ECO:0000313" key="4">
    <source>
        <dbReference type="EMBL" id="TWI84614.1"/>
    </source>
</evidence>
<dbReference type="SUPFAM" id="SSF53850">
    <property type="entry name" value="Periplasmic binding protein-like II"/>
    <property type="match status" value="1"/>
</dbReference>
<proteinExistence type="predicted"/>
<feature type="chain" id="PRO_5021730220" evidence="2">
    <location>
        <begin position="24"/>
        <end position="274"/>
    </location>
</feature>
<comment type="caution">
    <text evidence="4">The sequence shown here is derived from an EMBL/GenBank/DDBJ whole genome shotgun (WGS) entry which is preliminary data.</text>
</comment>
<dbReference type="Pfam" id="PF00497">
    <property type="entry name" value="SBP_bac_3"/>
    <property type="match status" value="1"/>
</dbReference>
<evidence type="ECO:0000259" key="3">
    <source>
        <dbReference type="SMART" id="SM00062"/>
    </source>
</evidence>
<reference evidence="4 5" key="1">
    <citation type="submission" date="2019-07" db="EMBL/GenBank/DDBJ databases">
        <title>Genomic Encyclopedia of Archaeal and Bacterial Type Strains, Phase II (KMG-II): from individual species to whole genera.</title>
        <authorList>
            <person name="Goeker M."/>
        </authorList>
    </citation>
    <scope>NUCLEOTIDE SEQUENCE [LARGE SCALE GENOMIC DNA]</scope>
    <source>
        <strain evidence="4 5">ATCC BAA-252</strain>
    </source>
</reference>
<keyword evidence="1 2" id="KW-0732">Signal</keyword>
<feature type="signal peptide" evidence="2">
    <location>
        <begin position="1"/>
        <end position="23"/>
    </location>
</feature>
<sequence length="274" mass="30565">MVYLNKYAILIILACLVPTHSSASEAPNFWDLKSGYARPVQIPDTIQFLATDGYPPFVFRDAEGRLTGFNVDLARRLCQELEISCSLRIKDFDELLTGLREEEGDAIMAGLARSAELAEDVVFSEDYLKLPARFIAPLGQYDTSKTPEIKNTTISVEAGSRHEAFAQSFFSGATIVSLATVQDARNAVASGAADYHFGDGLELSFWLQSETSGNCCEFIGGPWLEPGYFDQGMSIATRREDRSTLDAINYGLERLYRNGTYQELYLRYFPLGFY</sequence>
<dbReference type="RefSeq" id="WP_145344587.1">
    <property type="nucleotide sequence ID" value="NZ_SMLY01000061.1"/>
</dbReference>
<dbReference type="EMBL" id="VLLF01000007">
    <property type="protein sequence ID" value="TWI84614.1"/>
    <property type="molecule type" value="Genomic_DNA"/>
</dbReference>